<reference evidence="6 7" key="1">
    <citation type="journal article" date="2015" name="Int. J. Syst. Evol. Microbiol.">
        <title>Roseomonas oryzae sp. nov., isolated from paddy rhizosphere soil.</title>
        <authorList>
            <person name="Ramaprasad E.V."/>
            <person name="Sasikala Ch."/>
            <person name="Ramana Ch.V."/>
        </authorList>
    </citation>
    <scope>NUCLEOTIDE SEQUENCE [LARGE SCALE GENOMIC DNA]</scope>
    <source>
        <strain evidence="6 7">KCTC 42542</strain>
    </source>
</reference>
<evidence type="ECO:0000259" key="5">
    <source>
        <dbReference type="PROSITE" id="PS51063"/>
    </source>
</evidence>
<dbReference type="CDD" id="cd00092">
    <property type="entry name" value="HTH_CRP"/>
    <property type="match status" value="1"/>
</dbReference>
<dbReference type="InterPro" id="IPR036388">
    <property type="entry name" value="WH-like_DNA-bd_sf"/>
</dbReference>
<dbReference type="SUPFAM" id="SSF46785">
    <property type="entry name" value="Winged helix' DNA-binding domain"/>
    <property type="match status" value="1"/>
</dbReference>
<dbReference type="OrthoDB" id="3525895at2"/>
<dbReference type="Pfam" id="PF00027">
    <property type="entry name" value="cNMP_binding"/>
    <property type="match status" value="1"/>
</dbReference>
<evidence type="ECO:0000313" key="6">
    <source>
        <dbReference type="EMBL" id="KAA2212993.1"/>
    </source>
</evidence>
<feature type="domain" description="Cyclic nucleotide-binding" evidence="4">
    <location>
        <begin position="15"/>
        <end position="118"/>
    </location>
</feature>
<dbReference type="InterPro" id="IPR000595">
    <property type="entry name" value="cNMP-bd_dom"/>
</dbReference>
<dbReference type="Gene3D" id="1.10.10.10">
    <property type="entry name" value="Winged helix-like DNA-binding domain superfamily/Winged helix DNA-binding domain"/>
    <property type="match status" value="1"/>
</dbReference>
<dbReference type="SUPFAM" id="SSF51206">
    <property type="entry name" value="cAMP-binding domain-like"/>
    <property type="match status" value="1"/>
</dbReference>
<dbReference type="PROSITE" id="PS51063">
    <property type="entry name" value="HTH_CRP_2"/>
    <property type="match status" value="1"/>
</dbReference>
<dbReference type="InterPro" id="IPR036390">
    <property type="entry name" value="WH_DNA-bd_sf"/>
</dbReference>
<organism evidence="6 7">
    <name type="scientific">Teichococcus oryzae</name>
    <dbReference type="NCBI Taxonomy" id="1608942"/>
    <lineage>
        <taxon>Bacteria</taxon>
        <taxon>Pseudomonadati</taxon>
        <taxon>Pseudomonadota</taxon>
        <taxon>Alphaproteobacteria</taxon>
        <taxon>Acetobacterales</taxon>
        <taxon>Roseomonadaceae</taxon>
        <taxon>Roseomonas</taxon>
    </lineage>
</organism>
<dbReference type="InterPro" id="IPR018490">
    <property type="entry name" value="cNMP-bd_dom_sf"/>
</dbReference>
<evidence type="ECO:0000259" key="4">
    <source>
        <dbReference type="PROSITE" id="PS50042"/>
    </source>
</evidence>
<dbReference type="GO" id="GO:0003700">
    <property type="term" value="F:DNA-binding transcription factor activity"/>
    <property type="evidence" value="ECO:0007669"/>
    <property type="project" value="TreeGrafter"/>
</dbReference>
<dbReference type="PROSITE" id="PS50042">
    <property type="entry name" value="CNMP_BINDING_3"/>
    <property type="match status" value="1"/>
</dbReference>
<dbReference type="InterPro" id="IPR050397">
    <property type="entry name" value="Env_Response_Regulators"/>
</dbReference>
<dbReference type="InterPro" id="IPR012318">
    <property type="entry name" value="HTH_CRP"/>
</dbReference>
<dbReference type="PRINTS" id="PR00034">
    <property type="entry name" value="HTHCRP"/>
</dbReference>
<sequence length="231" mass="25138">MLQQDDAGFLGRTQLFDGLPRETLEAVAALATPRLARAGQAVFRQGAEPAHLHLLTAGWVKIGHVSGSGAPLTIRVMQPGDVPGCVAAFRRVPYPATATAIVDSRLLTWPREMIAELMERHPRIATNALGMVGGRTEEMLQRSREFATEPVERRIAWVLLRLTAQAGQPVEGGIEVAFPLSRQDIAEMAGTTLHTVSRTLREWERRGLVSGGRQRVAIRDAAAVRAIVGDE</sequence>
<gene>
    <name evidence="6" type="ORF">F0Q34_12790</name>
</gene>
<dbReference type="SMART" id="SM00100">
    <property type="entry name" value="cNMP"/>
    <property type="match status" value="1"/>
</dbReference>
<dbReference type="EMBL" id="VUKA01000005">
    <property type="protein sequence ID" value="KAA2212993.1"/>
    <property type="molecule type" value="Genomic_DNA"/>
</dbReference>
<feature type="domain" description="HTH crp-type" evidence="5">
    <location>
        <begin position="149"/>
        <end position="222"/>
    </location>
</feature>
<dbReference type="PANTHER" id="PTHR24567">
    <property type="entry name" value="CRP FAMILY TRANSCRIPTIONAL REGULATORY PROTEIN"/>
    <property type="match status" value="1"/>
</dbReference>
<dbReference type="CDD" id="cd00038">
    <property type="entry name" value="CAP_ED"/>
    <property type="match status" value="1"/>
</dbReference>
<keyword evidence="2" id="KW-0238">DNA-binding</keyword>
<accession>A0A5B2TFU8</accession>
<dbReference type="Proteomes" id="UP000322110">
    <property type="component" value="Unassembled WGS sequence"/>
</dbReference>
<evidence type="ECO:0000256" key="2">
    <source>
        <dbReference type="ARBA" id="ARBA00023125"/>
    </source>
</evidence>
<comment type="caution">
    <text evidence="6">The sequence shown here is derived from an EMBL/GenBank/DDBJ whole genome shotgun (WGS) entry which is preliminary data.</text>
</comment>
<keyword evidence="1" id="KW-0805">Transcription regulation</keyword>
<keyword evidence="7" id="KW-1185">Reference proteome</keyword>
<evidence type="ECO:0000256" key="3">
    <source>
        <dbReference type="ARBA" id="ARBA00023163"/>
    </source>
</evidence>
<dbReference type="GO" id="GO:0003677">
    <property type="term" value="F:DNA binding"/>
    <property type="evidence" value="ECO:0007669"/>
    <property type="project" value="UniProtKB-KW"/>
</dbReference>
<dbReference type="RefSeq" id="WP_149812609.1">
    <property type="nucleotide sequence ID" value="NZ_VUKA01000005.1"/>
</dbReference>
<dbReference type="Gene3D" id="2.60.120.10">
    <property type="entry name" value="Jelly Rolls"/>
    <property type="match status" value="1"/>
</dbReference>
<dbReference type="GO" id="GO:0005829">
    <property type="term" value="C:cytosol"/>
    <property type="evidence" value="ECO:0007669"/>
    <property type="project" value="TreeGrafter"/>
</dbReference>
<proteinExistence type="predicted"/>
<protein>
    <submittedName>
        <fullName evidence="6">Crp/Fnr family transcriptional regulator</fullName>
    </submittedName>
</protein>
<evidence type="ECO:0000313" key="7">
    <source>
        <dbReference type="Proteomes" id="UP000322110"/>
    </source>
</evidence>
<dbReference type="AlphaFoldDB" id="A0A5B2TFU8"/>
<dbReference type="SMART" id="SM00419">
    <property type="entry name" value="HTH_CRP"/>
    <property type="match status" value="1"/>
</dbReference>
<dbReference type="InterPro" id="IPR014710">
    <property type="entry name" value="RmlC-like_jellyroll"/>
</dbReference>
<keyword evidence="3" id="KW-0804">Transcription</keyword>
<name>A0A5B2TFU8_9PROT</name>
<dbReference type="Pfam" id="PF13545">
    <property type="entry name" value="HTH_Crp_2"/>
    <property type="match status" value="1"/>
</dbReference>
<dbReference type="PANTHER" id="PTHR24567:SF28">
    <property type="entry name" value="LISTERIOLYSIN REGULATORY PROTEIN"/>
    <property type="match status" value="1"/>
</dbReference>
<evidence type="ECO:0000256" key="1">
    <source>
        <dbReference type="ARBA" id="ARBA00023015"/>
    </source>
</evidence>